<protein>
    <submittedName>
        <fullName evidence="1">Uncharacterized protein</fullName>
    </submittedName>
</protein>
<dbReference type="Proteomes" id="UP000182737">
    <property type="component" value="Unassembled WGS sequence"/>
</dbReference>
<keyword evidence="2" id="KW-1185">Reference proteome</keyword>
<evidence type="ECO:0000313" key="1">
    <source>
        <dbReference type="EMBL" id="SFI98924.1"/>
    </source>
</evidence>
<accession>A0A1I3MP73</accession>
<dbReference type="Gene3D" id="3.20.20.80">
    <property type="entry name" value="Glycosidases"/>
    <property type="match status" value="1"/>
</dbReference>
<evidence type="ECO:0000313" key="2">
    <source>
        <dbReference type="Proteomes" id="UP000182737"/>
    </source>
</evidence>
<dbReference type="EMBL" id="FORI01000010">
    <property type="protein sequence ID" value="SFI98924.1"/>
    <property type="molecule type" value="Genomic_DNA"/>
</dbReference>
<dbReference type="RefSeq" id="WP_074933204.1">
    <property type="nucleotide sequence ID" value="NZ_FORI01000010.1"/>
</dbReference>
<sequence length="496" mass="57512">MNKVLLTPAKCALDMGDGSERGLYVNQDYILQKLKKVHRGISLMYTYYPNDKEWPTRACEIDTGHESRGAWDSPYENYFPYRGGREGLRDGEPFNFMKEIRQHGMDVVLTLTIDPHLKEEDIIPIAKDLRPYGRVLLRVNHECTGGWFCYTRRATYQEIADFFVMCCRVMHKYAPNVKMILCAGMYMADGKLEMEDIFLEAHKAADIWSGDNYLSLHWGWPNDLVSKDTHNYARYSVKEVYEKCKLTYKRLQKITGQKKPMVLSELNADGDVAGPFAQSNMMKEFMELLQKDKEKWLSAFTFYQFRDDGRLGLEITDPNNSEVGIEQPIMAMYREQLHRDFFTQNMKKGESFTEFPVTLRWGGSEDAEGVEVPVKLSKTPVQFELHFPSELEKLNMMIEFNGWWFYKAPGTKYVDLMPYFFESKNAVKKPGTFKLRYFLPPADGMNCPQKGCKPAGDPYEAKDGDWLYNYYAELPALPEIALLERAVCIKATKCIK</sequence>
<dbReference type="AlphaFoldDB" id="A0A1I3MP73"/>
<proteinExistence type="predicted"/>
<reference evidence="2" key="1">
    <citation type="submission" date="2016-10" db="EMBL/GenBank/DDBJ databases">
        <authorList>
            <person name="Varghese N."/>
            <person name="Submissions S."/>
        </authorList>
    </citation>
    <scope>NUCLEOTIDE SEQUENCE [LARGE SCALE GENOMIC DNA]</scope>
    <source>
        <strain evidence="2">XBD1002</strain>
    </source>
</reference>
<gene>
    <name evidence="1" type="ORF">SAMN04487775_11031</name>
</gene>
<organism evidence="1 2">
    <name type="scientific">Treponema bryantii</name>
    <dbReference type="NCBI Taxonomy" id="163"/>
    <lineage>
        <taxon>Bacteria</taxon>
        <taxon>Pseudomonadati</taxon>
        <taxon>Spirochaetota</taxon>
        <taxon>Spirochaetia</taxon>
        <taxon>Spirochaetales</taxon>
        <taxon>Treponemataceae</taxon>
        <taxon>Treponema</taxon>
    </lineage>
</organism>
<dbReference type="InterPro" id="IPR017853">
    <property type="entry name" value="GH"/>
</dbReference>
<name>A0A1I3MP73_9SPIR</name>
<dbReference type="SUPFAM" id="SSF51445">
    <property type="entry name" value="(Trans)glycosidases"/>
    <property type="match status" value="1"/>
</dbReference>